<dbReference type="Proteomes" id="UP001224775">
    <property type="component" value="Unassembled WGS sequence"/>
</dbReference>
<keyword evidence="2" id="KW-0813">Transport</keyword>
<keyword evidence="9" id="KW-1185">Reference proteome</keyword>
<dbReference type="EMBL" id="JATAAI010000016">
    <property type="protein sequence ID" value="KAK1740059.1"/>
    <property type="molecule type" value="Genomic_DNA"/>
</dbReference>
<dbReference type="PROSITE" id="PS51354">
    <property type="entry name" value="GLUTAREDOXIN_2"/>
    <property type="match status" value="1"/>
</dbReference>
<evidence type="ECO:0000313" key="9">
    <source>
        <dbReference type="Proteomes" id="UP001224775"/>
    </source>
</evidence>
<dbReference type="PANTHER" id="PTHR46679:SF1">
    <property type="entry name" value="GLUTAREDOXIN-2, MITOCHONDRIAL"/>
    <property type="match status" value="1"/>
</dbReference>
<accession>A0AAD8Y6R9</accession>
<dbReference type="InterPro" id="IPR036249">
    <property type="entry name" value="Thioredoxin-like_sf"/>
</dbReference>
<organism evidence="8 9">
    <name type="scientific">Skeletonema marinoi</name>
    <dbReference type="NCBI Taxonomy" id="267567"/>
    <lineage>
        <taxon>Eukaryota</taxon>
        <taxon>Sar</taxon>
        <taxon>Stramenopiles</taxon>
        <taxon>Ochrophyta</taxon>
        <taxon>Bacillariophyta</taxon>
        <taxon>Coscinodiscophyceae</taxon>
        <taxon>Thalassiosirophycidae</taxon>
        <taxon>Thalassiosirales</taxon>
        <taxon>Skeletonemataceae</taxon>
        <taxon>Skeletonema</taxon>
        <taxon>Skeletonema marinoi-dohrnii complex</taxon>
    </lineage>
</organism>
<dbReference type="GO" id="GO:0005739">
    <property type="term" value="C:mitochondrion"/>
    <property type="evidence" value="ECO:0007669"/>
    <property type="project" value="TreeGrafter"/>
</dbReference>
<sequence>MASAQRISVALVALCFLQSLLSCSSFTATPISPTTVKTGPKNQLIHRSSRLASTTTDGDGSSFLDNVTKTYDIFQKARSDGYDFKQSTAIALAGEYDADAVKAEIEEQIDSAPCVMFTWEASPACKKAIKYLDVAGAKYEVVRLDDPWEDGNPIRAELGKKVGRSSVPCIFIGGEYVGGFDGGVGDESPGILEMAFKGTLREKLMAVGALDA</sequence>
<evidence type="ECO:0000256" key="6">
    <source>
        <dbReference type="SAM" id="SignalP"/>
    </source>
</evidence>
<dbReference type="Pfam" id="PF00462">
    <property type="entry name" value="Glutaredoxin"/>
    <property type="match status" value="1"/>
</dbReference>
<evidence type="ECO:0000256" key="3">
    <source>
        <dbReference type="ARBA" id="ARBA00022982"/>
    </source>
</evidence>
<evidence type="ECO:0000256" key="4">
    <source>
        <dbReference type="ARBA" id="ARBA00023157"/>
    </source>
</evidence>
<comment type="caution">
    <text evidence="8">The sequence shown here is derived from an EMBL/GenBank/DDBJ whole genome shotgun (WGS) entry which is preliminary data.</text>
</comment>
<evidence type="ECO:0000256" key="2">
    <source>
        <dbReference type="ARBA" id="ARBA00022448"/>
    </source>
</evidence>
<dbReference type="PROSITE" id="PS51257">
    <property type="entry name" value="PROKAR_LIPOPROTEIN"/>
    <property type="match status" value="1"/>
</dbReference>
<keyword evidence="6" id="KW-0732">Signal</keyword>
<feature type="domain" description="Glutaredoxin" evidence="7">
    <location>
        <begin position="115"/>
        <end position="177"/>
    </location>
</feature>
<dbReference type="GO" id="GO:0015035">
    <property type="term" value="F:protein-disulfide reductase activity"/>
    <property type="evidence" value="ECO:0007669"/>
    <property type="project" value="TreeGrafter"/>
</dbReference>
<evidence type="ECO:0000259" key="7">
    <source>
        <dbReference type="Pfam" id="PF00462"/>
    </source>
</evidence>
<feature type="chain" id="PRO_5041931767" evidence="6">
    <location>
        <begin position="23"/>
        <end position="212"/>
    </location>
</feature>
<evidence type="ECO:0000313" key="8">
    <source>
        <dbReference type="EMBL" id="KAK1740059.1"/>
    </source>
</evidence>
<gene>
    <name evidence="8" type="ORF">QTG54_009009</name>
</gene>
<dbReference type="Gene3D" id="3.40.30.10">
    <property type="entry name" value="Glutaredoxin"/>
    <property type="match status" value="1"/>
</dbReference>
<dbReference type="AlphaFoldDB" id="A0AAD8Y6R9"/>
<protein>
    <submittedName>
        <fullName evidence="8">Glutaredoxin</fullName>
    </submittedName>
</protein>
<dbReference type="InterPro" id="IPR002109">
    <property type="entry name" value="Glutaredoxin"/>
</dbReference>
<keyword evidence="3" id="KW-0249">Electron transport</keyword>
<evidence type="ECO:0000256" key="1">
    <source>
        <dbReference type="ARBA" id="ARBA00007787"/>
    </source>
</evidence>
<keyword evidence="4" id="KW-1015">Disulfide bond</keyword>
<dbReference type="PANTHER" id="PTHR46679">
    <property type="match status" value="1"/>
</dbReference>
<keyword evidence="5" id="KW-0676">Redox-active center</keyword>
<name>A0AAD8Y6R9_9STRA</name>
<proteinExistence type="inferred from homology"/>
<feature type="signal peptide" evidence="6">
    <location>
        <begin position="1"/>
        <end position="22"/>
    </location>
</feature>
<comment type="similarity">
    <text evidence="1">Belongs to the glutaredoxin family.</text>
</comment>
<reference evidence="8" key="1">
    <citation type="submission" date="2023-06" db="EMBL/GenBank/DDBJ databases">
        <title>Survivors Of The Sea: Transcriptome response of Skeletonema marinoi to long-term dormancy.</title>
        <authorList>
            <person name="Pinder M.I.M."/>
            <person name="Kourtchenko O."/>
            <person name="Robertson E.K."/>
            <person name="Larsson T."/>
            <person name="Maumus F."/>
            <person name="Osuna-Cruz C.M."/>
            <person name="Vancaester E."/>
            <person name="Stenow R."/>
            <person name="Vandepoele K."/>
            <person name="Ploug H."/>
            <person name="Bruchert V."/>
            <person name="Godhe A."/>
            <person name="Topel M."/>
        </authorList>
    </citation>
    <scope>NUCLEOTIDE SEQUENCE</scope>
    <source>
        <strain evidence="8">R05AC</strain>
    </source>
</reference>
<dbReference type="SUPFAM" id="SSF52833">
    <property type="entry name" value="Thioredoxin-like"/>
    <property type="match status" value="1"/>
</dbReference>
<evidence type="ECO:0000256" key="5">
    <source>
        <dbReference type="ARBA" id="ARBA00023284"/>
    </source>
</evidence>